<accession>D2B8L4</accession>
<dbReference type="HOGENOM" id="CLU_2653027_0_0_11"/>
<proteinExistence type="predicted"/>
<evidence type="ECO:0000256" key="2">
    <source>
        <dbReference type="SAM" id="Phobius"/>
    </source>
</evidence>
<keyword evidence="2" id="KW-0812">Transmembrane</keyword>
<feature type="transmembrane region" description="Helical" evidence="2">
    <location>
        <begin position="29"/>
        <end position="46"/>
    </location>
</feature>
<dbReference type="STRING" id="479432.Sros_5032"/>
<dbReference type="KEGG" id="sro:Sros_5032"/>
<dbReference type="AlphaFoldDB" id="D2B8L4"/>
<evidence type="ECO:0000256" key="1">
    <source>
        <dbReference type="SAM" id="MobiDB-lite"/>
    </source>
</evidence>
<dbReference type="RefSeq" id="WP_012891562.1">
    <property type="nucleotide sequence ID" value="NC_013595.1"/>
</dbReference>
<evidence type="ECO:0000313" key="4">
    <source>
        <dbReference type="Proteomes" id="UP000002029"/>
    </source>
</evidence>
<feature type="region of interest" description="Disordered" evidence="1">
    <location>
        <begin position="50"/>
        <end position="76"/>
    </location>
</feature>
<keyword evidence="2" id="KW-0472">Membrane</keyword>
<gene>
    <name evidence="3" type="ordered locus">Sros_5032</name>
</gene>
<organism evidence="3 4">
    <name type="scientific">Streptosporangium roseum (strain ATCC 12428 / DSM 43021 / JCM 3005 / KCTC 9067 / NCIMB 10171 / NRRL 2505 / NI 9100)</name>
    <dbReference type="NCBI Taxonomy" id="479432"/>
    <lineage>
        <taxon>Bacteria</taxon>
        <taxon>Bacillati</taxon>
        <taxon>Actinomycetota</taxon>
        <taxon>Actinomycetes</taxon>
        <taxon>Streptosporangiales</taxon>
        <taxon>Streptosporangiaceae</taxon>
        <taxon>Streptosporangium</taxon>
    </lineage>
</organism>
<evidence type="ECO:0000313" key="3">
    <source>
        <dbReference type="EMBL" id="ACZ87824.1"/>
    </source>
</evidence>
<reference evidence="3 4" key="1">
    <citation type="journal article" date="2010" name="Stand. Genomic Sci.">
        <title>Complete genome sequence of Streptosporangium roseum type strain (NI 9100).</title>
        <authorList>
            <person name="Nolan M."/>
            <person name="Sikorski J."/>
            <person name="Jando M."/>
            <person name="Lucas S."/>
            <person name="Lapidus A."/>
            <person name="Glavina Del Rio T."/>
            <person name="Chen F."/>
            <person name="Tice H."/>
            <person name="Pitluck S."/>
            <person name="Cheng J.F."/>
            <person name="Chertkov O."/>
            <person name="Sims D."/>
            <person name="Meincke L."/>
            <person name="Brettin T."/>
            <person name="Han C."/>
            <person name="Detter J.C."/>
            <person name="Bruce D."/>
            <person name="Goodwin L."/>
            <person name="Land M."/>
            <person name="Hauser L."/>
            <person name="Chang Y.J."/>
            <person name="Jeffries C.D."/>
            <person name="Ivanova N."/>
            <person name="Mavromatis K."/>
            <person name="Mikhailova N."/>
            <person name="Chen A."/>
            <person name="Palaniappan K."/>
            <person name="Chain P."/>
            <person name="Rohde M."/>
            <person name="Goker M."/>
            <person name="Bristow J."/>
            <person name="Eisen J.A."/>
            <person name="Markowitz V."/>
            <person name="Hugenholtz P."/>
            <person name="Kyrpides N.C."/>
            <person name="Klenk H.P."/>
        </authorList>
    </citation>
    <scope>NUCLEOTIDE SEQUENCE [LARGE SCALE GENOMIC DNA]</scope>
    <source>
        <strain evidence="4">ATCC 12428 / DSM 43021 / JCM 3005 / NI 9100</strain>
    </source>
</reference>
<dbReference type="EMBL" id="CP001814">
    <property type="protein sequence ID" value="ACZ87824.1"/>
    <property type="molecule type" value="Genomic_DNA"/>
</dbReference>
<dbReference type="Proteomes" id="UP000002029">
    <property type="component" value="Chromosome"/>
</dbReference>
<name>D2B8L4_STRRD</name>
<keyword evidence="2" id="KW-1133">Transmembrane helix</keyword>
<keyword evidence="4" id="KW-1185">Reference proteome</keyword>
<sequence>MSLWKKIALGLAAALAVLFFVPGGWKFLLLLLAVPLFGTYLWWLWLGDSHPSRRDKDLPPPGSRWDSRTERWRQPY</sequence>
<protein>
    <submittedName>
        <fullName evidence="3">Uncharacterized protein</fullName>
    </submittedName>
</protein>
<feature type="compositionally biased region" description="Basic and acidic residues" evidence="1">
    <location>
        <begin position="65"/>
        <end position="76"/>
    </location>
</feature>